<protein>
    <submittedName>
        <fullName evidence="2">YqcC family protein</fullName>
    </submittedName>
</protein>
<evidence type="ECO:0000313" key="2">
    <source>
        <dbReference type="EMBL" id="QCZ94328.1"/>
    </source>
</evidence>
<dbReference type="PANTHER" id="PTHR39586:SF1">
    <property type="entry name" value="CYTOPLASMIC PROTEIN"/>
    <property type="match status" value="1"/>
</dbReference>
<sequence>MLYCAANYHQTIFCVPDKAFIQNQLTKIEQYLKQENLWSAKVPSDAAMSSATPFAADAMPFEQWLQFIYIPKMRDYLAQNDWVPDNMQVAPMAHEVFASNHLTLTHLLMTLDNLSRAKND</sequence>
<dbReference type="GO" id="GO:0044010">
    <property type="term" value="P:single-species biofilm formation"/>
    <property type="evidence" value="ECO:0007669"/>
    <property type="project" value="TreeGrafter"/>
</dbReference>
<gene>
    <name evidence="2" type="ORF">FBQ74_12975</name>
</gene>
<dbReference type="InterPro" id="IPR023376">
    <property type="entry name" value="YqcC-like_dom"/>
</dbReference>
<evidence type="ECO:0000313" key="3">
    <source>
        <dbReference type="Proteomes" id="UP000304912"/>
    </source>
</evidence>
<dbReference type="Pfam" id="PF04287">
    <property type="entry name" value="DUF446"/>
    <property type="match status" value="1"/>
</dbReference>
<dbReference type="InterPro" id="IPR007384">
    <property type="entry name" value="UCP006257"/>
</dbReference>
<proteinExistence type="predicted"/>
<dbReference type="SUPFAM" id="SSF158452">
    <property type="entry name" value="YqcC-like"/>
    <property type="match status" value="1"/>
</dbReference>
<organism evidence="2 3">
    <name type="scientific">Salinimonas iocasae</name>
    <dbReference type="NCBI Taxonomy" id="2572577"/>
    <lineage>
        <taxon>Bacteria</taxon>
        <taxon>Pseudomonadati</taxon>
        <taxon>Pseudomonadota</taxon>
        <taxon>Gammaproteobacteria</taxon>
        <taxon>Alteromonadales</taxon>
        <taxon>Alteromonadaceae</taxon>
        <taxon>Alteromonas/Salinimonas group</taxon>
        <taxon>Salinimonas</taxon>
    </lineage>
</organism>
<dbReference type="EMBL" id="CP039852">
    <property type="protein sequence ID" value="QCZ94328.1"/>
    <property type="molecule type" value="Genomic_DNA"/>
</dbReference>
<reference evidence="2 3" key="1">
    <citation type="submission" date="2019-04" db="EMBL/GenBank/DDBJ databases">
        <title>Salinimonas iocasae sp. nov., a halophilic bacterium isolated from the outer tube casing of tubeworms in Okinawa Trough.</title>
        <authorList>
            <person name="Zhang H."/>
            <person name="Wang H."/>
            <person name="Li C."/>
        </authorList>
    </citation>
    <scope>NUCLEOTIDE SEQUENCE [LARGE SCALE GENOMIC DNA]</scope>
    <source>
        <strain evidence="2 3">KX18D6</strain>
    </source>
</reference>
<dbReference type="Proteomes" id="UP000304912">
    <property type="component" value="Chromosome"/>
</dbReference>
<keyword evidence="3" id="KW-1185">Reference proteome</keyword>
<name>A0A5B7YFL0_9ALTE</name>
<accession>A0A5B7YFL0</accession>
<feature type="domain" description="YqcC-like" evidence="1">
    <location>
        <begin position="21"/>
        <end position="114"/>
    </location>
</feature>
<evidence type="ECO:0000259" key="1">
    <source>
        <dbReference type="Pfam" id="PF04287"/>
    </source>
</evidence>
<dbReference type="PANTHER" id="PTHR39586">
    <property type="entry name" value="CYTOPLASMIC PROTEIN-RELATED"/>
    <property type="match status" value="1"/>
</dbReference>
<dbReference type="InterPro" id="IPR036814">
    <property type="entry name" value="YqcC-like_sf"/>
</dbReference>
<dbReference type="AlphaFoldDB" id="A0A5B7YFL0"/>
<dbReference type="OrthoDB" id="8794567at2"/>
<dbReference type="KEGG" id="salk:FBQ74_12975"/>
<dbReference type="Gene3D" id="1.20.1440.40">
    <property type="entry name" value="YqcC-like"/>
    <property type="match status" value="1"/>
</dbReference>